<dbReference type="SUPFAM" id="SSF159501">
    <property type="entry name" value="EreA/ChaN-like"/>
    <property type="match status" value="1"/>
</dbReference>
<accession>R4XEY1</accession>
<organism evidence="2 3">
    <name type="scientific">Taphrina deformans (strain PYCC 5710 / ATCC 11124 / CBS 356.35 / IMI 108563 / JCM 9778 / NBRC 8474)</name>
    <name type="common">Peach leaf curl fungus</name>
    <name type="synonym">Lalaria deformans</name>
    <dbReference type="NCBI Taxonomy" id="1097556"/>
    <lineage>
        <taxon>Eukaryota</taxon>
        <taxon>Fungi</taxon>
        <taxon>Dikarya</taxon>
        <taxon>Ascomycota</taxon>
        <taxon>Taphrinomycotina</taxon>
        <taxon>Taphrinomycetes</taxon>
        <taxon>Taphrinales</taxon>
        <taxon>Taphrinaceae</taxon>
        <taxon>Taphrina</taxon>
    </lineage>
</organism>
<dbReference type="eggNOG" id="ENOG502SB1I">
    <property type="taxonomic scope" value="Eukaryota"/>
</dbReference>
<keyword evidence="3" id="KW-1185">Reference proteome</keyword>
<dbReference type="OrthoDB" id="8300214at2759"/>
<dbReference type="Proteomes" id="UP000013776">
    <property type="component" value="Unassembled WGS sequence"/>
</dbReference>
<dbReference type="InterPro" id="IPR007314">
    <property type="entry name" value="Cofac_haem-bd_dom"/>
</dbReference>
<dbReference type="STRING" id="1097556.R4XEY1"/>
<gene>
    <name evidence="2" type="ORF">TAPDE_004787</name>
</gene>
<dbReference type="AlphaFoldDB" id="R4XEY1"/>
<proteinExistence type="predicted"/>
<evidence type="ECO:0000259" key="1">
    <source>
        <dbReference type="Pfam" id="PF04187"/>
    </source>
</evidence>
<dbReference type="Gene3D" id="3.40.50.11550">
    <property type="match status" value="1"/>
</dbReference>
<name>R4XEY1_TAPDE</name>
<reference evidence="2 3" key="1">
    <citation type="journal article" date="2013" name="MBio">
        <title>Genome sequencing of the plant pathogen Taphrina deformans, the causal agent of peach leaf curl.</title>
        <authorList>
            <person name="Cisse O.H."/>
            <person name="Almeida J.M.G.C.F."/>
            <person name="Fonseca A."/>
            <person name="Kumar A.A."/>
            <person name="Salojaervi J."/>
            <person name="Overmyer K."/>
            <person name="Hauser P.M."/>
            <person name="Pagni M."/>
        </authorList>
    </citation>
    <scope>NUCLEOTIDE SEQUENCE [LARGE SCALE GENOMIC DNA]</scope>
    <source>
        <strain evidence="3">PYCC 5710 / ATCC 11124 / CBS 356.35 / IMI 108563 / JCM 9778 / NBRC 8474</strain>
    </source>
</reference>
<evidence type="ECO:0000313" key="3">
    <source>
        <dbReference type="Proteomes" id="UP000013776"/>
    </source>
</evidence>
<dbReference type="EMBL" id="CAHR02000224">
    <property type="protein sequence ID" value="CCG84341.1"/>
    <property type="molecule type" value="Genomic_DNA"/>
</dbReference>
<feature type="domain" description="Haem-binding uptake Tiki superfamily ChaN" evidence="1">
    <location>
        <begin position="54"/>
        <end position="278"/>
    </location>
</feature>
<dbReference type="Pfam" id="PF04187">
    <property type="entry name" value="Cofac_haem_bdg"/>
    <property type="match status" value="1"/>
</dbReference>
<protein>
    <recommendedName>
        <fullName evidence="1">Haem-binding uptake Tiki superfamily ChaN domain-containing protein</fullName>
    </recommendedName>
</protein>
<sequence>MAMQRVLARLSPLMVLANREYMPTFEATLACAPDTETSWRDLLRKHNLSKFDARELQDKRVVLFGEQHHQSQVLKAQMTILSSLHQLAQSGHTTKKVVMVMEHFNIEQDDLLHKFGQNQISSEDLIQEYAESREGFRLVHYLPLLLLARELGIRVHGGFPPRQWASLVHKESIEALRTSKDFLVPRDFGEDRWSQVSRISREQVAYLRSMMSGQPPKLPDPKDVPTQGYLSGILPAQTLKDTFFAWSIDKHLSDSSVVVFGVCGLGHSEYNLCASSRIKQCQPQEIYTIATKDLDSAGYVSDGLLQGQFNLADLVVPYTSDQEAD</sequence>
<comment type="caution">
    <text evidence="2">The sequence shown here is derived from an EMBL/GenBank/DDBJ whole genome shotgun (WGS) entry which is preliminary data.</text>
</comment>
<evidence type="ECO:0000313" key="2">
    <source>
        <dbReference type="EMBL" id="CCG84341.1"/>
    </source>
</evidence>